<dbReference type="Pfam" id="PF01841">
    <property type="entry name" value="Transglut_core"/>
    <property type="match status" value="1"/>
</dbReference>
<evidence type="ECO:0000256" key="1">
    <source>
        <dbReference type="SAM" id="MobiDB-lite"/>
    </source>
</evidence>
<dbReference type="InterPro" id="IPR002931">
    <property type="entry name" value="Transglutaminase-like"/>
</dbReference>
<dbReference type="InterPro" id="IPR052901">
    <property type="entry name" value="Bact_TGase-like"/>
</dbReference>
<gene>
    <name evidence="4" type="ORF">GCM10008905_26150</name>
</gene>
<dbReference type="SMART" id="SM00460">
    <property type="entry name" value="TGc"/>
    <property type="match status" value="1"/>
</dbReference>
<evidence type="ECO:0000256" key="2">
    <source>
        <dbReference type="SAM" id="Phobius"/>
    </source>
</evidence>
<dbReference type="EMBL" id="BAAACF010000003">
    <property type="protein sequence ID" value="GAA0727947.1"/>
    <property type="molecule type" value="Genomic_DNA"/>
</dbReference>
<feature type="transmembrane region" description="Helical" evidence="2">
    <location>
        <begin position="163"/>
        <end position="181"/>
    </location>
</feature>
<keyword evidence="2" id="KW-1133">Transmembrane helix</keyword>
<feature type="transmembrane region" description="Helical" evidence="2">
    <location>
        <begin position="6"/>
        <end position="23"/>
    </location>
</feature>
<dbReference type="RefSeq" id="WP_343770344.1">
    <property type="nucleotide sequence ID" value="NZ_BAAACF010000003.1"/>
</dbReference>
<feature type="transmembrane region" description="Helical" evidence="2">
    <location>
        <begin position="136"/>
        <end position="157"/>
    </location>
</feature>
<reference evidence="4 5" key="1">
    <citation type="journal article" date="2019" name="Int. J. Syst. Evol. Microbiol.">
        <title>The Global Catalogue of Microorganisms (GCM) 10K type strain sequencing project: providing services to taxonomists for standard genome sequencing and annotation.</title>
        <authorList>
            <consortium name="The Broad Institute Genomics Platform"/>
            <consortium name="The Broad Institute Genome Sequencing Center for Infectious Disease"/>
            <person name="Wu L."/>
            <person name="Ma J."/>
        </authorList>
    </citation>
    <scope>NUCLEOTIDE SEQUENCE [LARGE SCALE GENOMIC DNA]</scope>
    <source>
        <strain evidence="4 5">JCM 1405</strain>
    </source>
</reference>
<proteinExistence type="predicted"/>
<evidence type="ECO:0000313" key="4">
    <source>
        <dbReference type="EMBL" id="GAA0727947.1"/>
    </source>
</evidence>
<dbReference type="Gene3D" id="3.10.620.30">
    <property type="match status" value="1"/>
</dbReference>
<comment type="caution">
    <text evidence="4">The sequence shown here is derived from an EMBL/GenBank/DDBJ whole genome shotgun (WGS) entry which is preliminary data.</text>
</comment>
<feature type="transmembrane region" description="Helical" evidence="2">
    <location>
        <begin position="60"/>
        <end position="80"/>
    </location>
</feature>
<dbReference type="SUPFAM" id="SSF54001">
    <property type="entry name" value="Cysteine proteinases"/>
    <property type="match status" value="1"/>
</dbReference>
<name>A0ABN1J3U2_9CLOT</name>
<sequence>MNSFKNYISLLVTYVNMLFIMRVTEKCFKIKNFSYIYFSICFGVGALIYYLFAYLPWKKIYKILLGLILIFIASLIIYYNKQYVAKLIALNIQYILTLNDSIFNGKITFFYQYKFIITIVIPLSSLLILKIGNELFSDFIIAFNLAIMLFYWYYGYVEIVKGYTFYFVLINTCTYSIHSYIDNLKKGISTLRPIVYILLFSIVLSAVQSFLPKDIEGKYYSEDGIINKISKSNIDQEDSYNLSSSGYNPTDKKLGGPVQLDSKEALKVASDKPYYLRGVAKDYYDGFSWKISEDSFKRVTNKNPIPVPNVVNESQKTYITIYPTKINTSTLFSPLNTMNIYKKSGGLYFNKDKVFLSSKVMKNEYRVEFYDSLYSSIDYINHTESGKYDNYLQLPPNIPKRVYDLVEEITKGSIDRKDKIKDIYNYLNTTFKYSLDVSEMPEGVEFLDHFLFTEKKGYCTYFATAATIMLRMINVPSRYVEGFNMSYDKDVNGLYIVSNKNAHAWSEILIDEDLDAWAILDATPSAFEEIERIEREEVERNKEDDSIESNKDNRQELEDGGGVIETNHKSVLRFNYKYSFVLLVLVFILRVLYIIFRKNKLIKCKKLIPLYIYTLKRLKDINIRIQPHEGEMEFVNNIEDEILKLKMREMVSQVFEEYYSPTKLDKKIENKKDYYYFIERYIKEKRGIWKYYIYRIFNK</sequence>
<feature type="compositionally biased region" description="Basic and acidic residues" evidence="1">
    <location>
        <begin position="537"/>
        <end position="557"/>
    </location>
</feature>
<keyword evidence="5" id="KW-1185">Reference proteome</keyword>
<dbReference type="PANTHER" id="PTHR42736:SF1">
    <property type="entry name" value="PROTEIN-GLUTAMINE GAMMA-GLUTAMYLTRANSFERASE"/>
    <property type="match status" value="1"/>
</dbReference>
<accession>A0ABN1J3U2</accession>
<keyword evidence="2" id="KW-0472">Membrane</keyword>
<feature type="transmembrane region" description="Helical" evidence="2">
    <location>
        <begin position="109"/>
        <end position="129"/>
    </location>
</feature>
<evidence type="ECO:0000313" key="5">
    <source>
        <dbReference type="Proteomes" id="UP001500339"/>
    </source>
</evidence>
<feature type="transmembrane region" description="Helical" evidence="2">
    <location>
        <begin position="35"/>
        <end position="54"/>
    </location>
</feature>
<evidence type="ECO:0000259" key="3">
    <source>
        <dbReference type="SMART" id="SM00460"/>
    </source>
</evidence>
<dbReference type="InterPro" id="IPR038765">
    <property type="entry name" value="Papain-like_cys_pep_sf"/>
</dbReference>
<feature type="domain" description="Transglutaminase-like" evidence="3">
    <location>
        <begin position="451"/>
        <end position="524"/>
    </location>
</feature>
<dbReference type="PANTHER" id="PTHR42736">
    <property type="entry name" value="PROTEIN-GLUTAMINE GAMMA-GLUTAMYLTRANSFERASE"/>
    <property type="match status" value="1"/>
</dbReference>
<feature type="transmembrane region" description="Helical" evidence="2">
    <location>
        <begin position="193"/>
        <end position="211"/>
    </location>
</feature>
<protein>
    <submittedName>
        <fullName evidence="4">TransglutaminaseTgpA domain-containing protein</fullName>
    </submittedName>
</protein>
<feature type="transmembrane region" description="Helical" evidence="2">
    <location>
        <begin position="578"/>
        <end position="596"/>
    </location>
</feature>
<keyword evidence="2" id="KW-0812">Transmembrane</keyword>
<feature type="region of interest" description="Disordered" evidence="1">
    <location>
        <begin position="537"/>
        <end position="560"/>
    </location>
</feature>
<organism evidence="4 5">
    <name type="scientific">Clostridium malenominatum</name>
    <dbReference type="NCBI Taxonomy" id="1539"/>
    <lineage>
        <taxon>Bacteria</taxon>
        <taxon>Bacillati</taxon>
        <taxon>Bacillota</taxon>
        <taxon>Clostridia</taxon>
        <taxon>Eubacteriales</taxon>
        <taxon>Clostridiaceae</taxon>
        <taxon>Clostridium</taxon>
    </lineage>
</organism>
<dbReference type="Proteomes" id="UP001500339">
    <property type="component" value="Unassembled WGS sequence"/>
</dbReference>